<organism evidence="2 3">
    <name type="scientific">Neocallimastix californiae</name>
    <dbReference type="NCBI Taxonomy" id="1754190"/>
    <lineage>
        <taxon>Eukaryota</taxon>
        <taxon>Fungi</taxon>
        <taxon>Fungi incertae sedis</taxon>
        <taxon>Chytridiomycota</taxon>
        <taxon>Chytridiomycota incertae sedis</taxon>
        <taxon>Neocallimastigomycetes</taxon>
        <taxon>Neocallimastigales</taxon>
        <taxon>Neocallimastigaceae</taxon>
        <taxon>Neocallimastix</taxon>
    </lineage>
</organism>
<name>A0A1Y2B1B8_9FUNG</name>
<feature type="transmembrane region" description="Helical" evidence="1">
    <location>
        <begin position="81"/>
        <end position="105"/>
    </location>
</feature>
<dbReference type="AlphaFoldDB" id="A0A1Y2B1B8"/>
<keyword evidence="1" id="KW-0472">Membrane</keyword>
<protein>
    <submittedName>
        <fullName evidence="2">Uncharacterized protein</fullName>
    </submittedName>
</protein>
<comment type="caution">
    <text evidence="2">The sequence shown here is derived from an EMBL/GenBank/DDBJ whole genome shotgun (WGS) entry which is preliminary data.</text>
</comment>
<gene>
    <name evidence="2" type="ORF">LY90DRAFT_513089</name>
</gene>
<evidence type="ECO:0000256" key="1">
    <source>
        <dbReference type="SAM" id="Phobius"/>
    </source>
</evidence>
<evidence type="ECO:0000313" key="3">
    <source>
        <dbReference type="Proteomes" id="UP000193920"/>
    </source>
</evidence>
<proteinExistence type="predicted"/>
<evidence type="ECO:0000313" key="2">
    <source>
        <dbReference type="EMBL" id="ORY28534.1"/>
    </source>
</evidence>
<keyword evidence="1" id="KW-0812">Transmembrane</keyword>
<dbReference type="Proteomes" id="UP000193920">
    <property type="component" value="Unassembled WGS sequence"/>
</dbReference>
<keyword evidence="3" id="KW-1185">Reference proteome</keyword>
<feature type="transmembrane region" description="Helical" evidence="1">
    <location>
        <begin position="111"/>
        <end position="136"/>
    </location>
</feature>
<accession>A0A1Y2B1B8</accession>
<sequence length="186" mass="22251">MLNNHNINYNRNNNKYVIDNKISNTFNSNEVNNNINSEKYVSNTFEKVVLPITWILLCIYLLTPLYAFIHYRKRPQLEYRGVKITLLFSFSVTFYILLILAARIFDIDCIYKLWITDIFIVISIFSILSMGIRIIYLWKLNCYKLTNTKRKSITYNNSNYEPEANTYFKALYKLVNQIEILLYNNF</sequence>
<feature type="transmembrane region" description="Helical" evidence="1">
    <location>
        <begin position="48"/>
        <end position="69"/>
    </location>
</feature>
<reference evidence="2 3" key="1">
    <citation type="submission" date="2016-08" db="EMBL/GenBank/DDBJ databases">
        <title>A Parts List for Fungal Cellulosomes Revealed by Comparative Genomics.</title>
        <authorList>
            <consortium name="DOE Joint Genome Institute"/>
            <person name="Haitjema C.H."/>
            <person name="Gilmore S.P."/>
            <person name="Henske J.K."/>
            <person name="Solomon K.V."/>
            <person name="De Groot R."/>
            <person name="Kuo A."/>
            <person name="Mondo S.J."/>
            <person name="Salamov A.A."/>
            <person name="Labutti K."/>
            <person name="Zhao Z."/>
            <person name="Chiniquy J."/>
            <person name="Barry K."/>
            <person name="Brewer H.M."/>
            <person name="Purvine S.O."/>
            <person name="Wright A.T."/>
            <person name="Boxma B."/>
            <person name="Van Alen T."/>
            <person name="Hackstein J.H."/>
            <person name="Baker S.E."/>
            <person name="Grigoriev I.V."/>
            <person name="O'Malley M.A."/>
        </authorList>
    </citation>
    <scope>NUCLEOTIDE SEQUENCE [LARGE SCALE GENOMIC DNA]</scope>
    <source>
        <strain evidence="2 3">G1</strain>
    </source>
</reference>
<dbReference type="EMBL" id="MCOG01000185">
    <property type="protein sequence ID" value="ORY28534.1"/>
    <property type="molecule type" value="Genomic_DNA"/>
</dbReference>
<keyword evidence="1" id="KW-1133">Transmembrane helix</keyword>